<protein>
    <recommendedName>
        <fullName evidence="4">SCP1.201-like deaminase</fullName>
    </recommendedName>
</protein>
<comment type="caution">
    <text evidence="2">The sequence shown here is derived from an EMBL/GenBank/DDBJ whole genome shotgun (WGS) entry which is preliminary data.</text>
</comment>
<dbReference type="EMBL" id="MWIH01000005">
    <property type="protein sequence ID" value="OQO92190.1"/>
    <property type="molecule type" value="Genomic_DNA"/>
</dbReference>
<feature type="region of interest" description="Disordered" evidence="1">
    <location>
        <begin position="92"/>
        <end position="128"/>
    </location>
</feature>
<dbReference type="STRING" id="1962155.B1813_08045"/>
<dbReference type="AlphaFoldDB" id="A0A1V9A567"/>
<sequence length="243" mass="26469">MSAIEHLAKALGDVLARLGEATQHLETARVTVQESRANLAVLDGTSDGEAQRALAQHGMVPDQVEQVQGLLDRCAEQVRTYGLSVGAISAPASRTRPRYPAAEPDSHARSVPPRPPRPGKTHGRWIDGDGNAVVLESGRGGEYYAATRTRAVNLGLARGIPHAEPAIARHVETQFVSRMIDQDLPHAEIEINRPVCGTTPKDRQWMETCHRQLPRFLPAGWTLTVKDGTSPTGRTYVGREVEE</sequence>
<evidence type="ECO:0008006" key="4">
    <source>
        <dbReference type="Google" id="ProtNLM"/>
    </source>
</evidence>
<evidence type="ECO:0000256" key="1">
    <source>
        <dbReference type="SAM" id="MobiDB-lite"/>
    </source>
</evidence>
<dbReference type="InterPro" id="IPR032724">
    <property type="entry name" value="SCP1.201-like"/>
</dbReference>
<evidence type="ECO:0000313" key="2">
    <source>
        <dbReference type="EMBL" id="OQO92190.1"/>
    </source>
</evidence>
<keyword evidence="3" id="KW-1185">Reference proteome</keyword>
<dbReference type="Proteomes" id="UP000192591">
    <property type="component" value="Unassembled WGS sequence"/>
</dbReference>
<accession>A0A1V9A567</accession>
<evidence type="ECO:0000313" key="3">
    <source>
        <dbReference type="Proteomes" id="UP000192591"/>
    </source>
</evidence>
<gene>
    <name evidence="2" type="ORF">B1813_08045</name>
</gene>
<dbReference type="Pfam" id="PF14428">
    <property type="entry name" value="DddA-like"/>
    <property type="match status" value="1"/>
</dbReference>
<proteinExistence type="predicted"/>
<name>A0A1V9A567_SACPI</name>
<reference evidence="2 3" key="1">
    <citation type="submission" date="2017-02" db="EMBL/GenBank/DDBJ databases">
        <title>Draft genome of Saccharomonospora sp. 154.</title>
        <authorList>
            <person name="Alonso-Carmona G.S."/>
            <person name="De La Haba R."/>
            <person name="Vera-Gargallo B."/>
            <person name="Sandoval-Trujillo A.H."/>
            <person name="Ramirez-Duran N."/>
            <person name="Ventosa A."/>
        </authorList>
    </citation>
    <scope>NUCLEOTIDE SEQUENCE [LARGE SCALE GENOMIC DNA]</scope>
    <source>
        <strain evidence="2 3">LRS4.154</strain>
    </source>
</reference>
<dbReference type="RefSeq" id="WP_081191297.1">
    <property type="nucleotide sequence ID" value="NZ_MWIH01000005.1"/>
</dbReference>
<organism evidence="2 3">
    <name type="scientific">Saccharomonospora piscinae</name>
    <dbReference type="NCBI Taxonomy" id="687388"/>
    <lineage>
        <taxon>Bacteria</taxon>
        <taxon>Bacillati</taxon>
        <taxon>Actinomycetota</taxon>
        <taxon>Actinomycetes</taxon>
        <taxon>Pseudonocardiales</taxon>
        <taxon>Pseudonocardiaceae</taxon>
        <taxon>Saccharomonospora</taxon>
    </lineage>
</organism>